<name>A0AAD1Y7R7_EUPCR</name>
<gene>
    <name evidence="1" type="ORF">ECRASSUSDP1_LOCUS27121</name>
</gene>
<protein>
    <submittedName>
        <fullName evidence="1">Uncharacterized protein</fullName>
    </submittedName>
</protein>
<evidence type="ECO:0000313" key="2">
    <source>
        <dbReference type="Proteomes" id="UP001295684"/>
    </source>
</evidence>
<proteinExistence type="predicted"/>
<dbReference type="EMBL" id="CAMPGE010027973">
    <property type="protein sequence ID" value="CAI2385546.1"/>
    <property type="molecule type" value="Genomic_DNA"/>
</dbReference>
<comment type="caution">
    <text evidence="1">The sequence shown here is derived from an EMBL/GenBank/DDBJ whole genome shotgun (WGS) entry which is preliminary data.</text>
</comment>
<dbReference type="Proteomes" id="UP001295684">
    <property type="component" value="Unassembled WGS sequence"/>
</dbReference>
<keyword evidence="2" id="KW-1185">Reference proteome</keyword>
<evidence type="ECO:0000313" key="1">
    <source>
        <dbReference type="EMBL" id="CAI2385546.1"/>
    </source>
</evidence>
<accession>A0AAD1Y7R7</accession>
<sequence length="112" mass="13242">MLFNSTNKAFKRIRNKFCNPKRFLYNHIGLRCLRNDMELVTLSTAQGSRTFRCVACESKQPIKPNKDGKNCERNSLEFLKARDYYAANCVISNYNKHLLRLFLRITCFCRFC</sequence>
<dbReference type="AlphaFoldDB" id="A0AAD1Y7R7"/>
<organism evidence="1 2">
    <name type="scientific">Euplotes crassus</name>
    <dbReference type="NCBI Taxonomy" id="5936"/>
    <lineage>
        <taxon>Eukaryota</taxon>
        <taxon>Sar</taxon>
        <taxon>Alveolata</taxon>
        <taxon>Ciliophora</taxon>
        <taxon>Intramacronucleata</taxon>
        <taxon>Spirotrichea</taxon>
        <taxon>Hypotrichia</taxon>
        <taxon>Euplotida</taxon>
        <taxon>Euplotidae</taxon>
        <taxon>Moneuplotes</taxon>
    </lineage>
</organism>
<reference evidence="1" key="1">
    <citation type="submission" date="2023-07" db="EMBL/GenBank/DDBJ databases">
        <authorList>
            <consortium name="AG Swart"/>
            <person name="Singh M."/>
            <person name="Singh A."/>
            <person name="Seah K."/>
            <person name="Emmerich C."/>
        </authorList>
    </citation>
    <scope>NUCLEOTIDE SEQUENCE</scope>
    <source>
        <strain evidence="1">DP1</strain>
    </source>
</reference>